<dbReference type="EMBL" id="KY623659">
    <property type="protein sequence ID" value="ASD48450.1"/>
    <property type="molecule type" value="Genomic_DNA"/>
</dbReference>
<dbReference type="RefSeq" id="WP_086069341.1">
    <property type="nucleotide sequence ID" value="NZ_CAXOJJ010000071.1"/>
</dbReference>
<reference evidence="3" key="1">
    <citation type="submission" date="2017-02" db="EMBL/GenBank/DDBJ databases">
        <title>Emergence of VIM metallo-beta-lactamase producing Alcaligenes faecalis in GAZA, Palestine.</title>
        <authorList>
            <person name="Al Laham N."/>
            <person name="Chavda K."/>
            <person name="Cienfuegos V."/>
            <person name="Kreiswirth B."/>
            <person name="Chen L."/>
        </authorList>
    </citation>
    <scope>NUCLEOTIDE SEQUENCE</scope>
    <source>
        <strain evidence="3">GZAF1</strain>
        <plasmid evidence="3">pGZAF1_VIM</plasmid>
    </source>
</reference>
<sequence>MNPGNTSLIVLATTVLVVLMMPIVLGRADRWRHERNEGVGKWFVNEKMPAALRNATLYMNERTLAMQNPVRLNAKVDQVYRKRNGLLVLVETKTRNQHRVYDSDIYQLSLYALILSIVHKQRVSHTAYVRSVIGDSGNRSVRYHLVRLISPATLLRQLA</sequence>
<dbReference type="InterPro" id="IPR011604">
    <property type="entry name" value="PDDEXK-like_dom_sf"/>
</dbReference>
<evidence type="ECO:0000259" key="2">
    <source>
        <dbReference type="Pfam" id="PF12705"/>
    </source>
</evidence>
<keyword evidence="1" id="KW-1133">Transmembrane helix</keyword>
<feature type="domain" description="PD-(D/E)XK endonuclease-like" evidence="2">
    <location>
        <begin position="53"/>
        <end position="125"/>
    </location>
</feature>
<geneLocation type="plasmid" evidence="3">
    <name>pGZAF1_VIM</name>
</geneLocation>
<evidence type="ECO:0000313" key="3">
    <source>
        <dbReference type="EMBL" id="ASD48450.1"/>
    </source>
</evidence>
<accession>A0A1Z3MKX5</accession>
<proteinExistence type="predicted"/>
<keyword evidence="3" id="KW-0614">Plasmid</keyword>
<keyword evidence="1" id="KW-0812">Transmembrane</keyword>
<feature type="transmembrane region" description="Helical" evidence="1">
    <location>
        <begin position="6"/>
        <end position="25"/>
    </location>
</feature>
<dbReference type="InterPro" id="IPR038726">
    <property type="entry name" value="PDDEXK_AddAB-type"/>
</dbReference>
<protein>
    <recommendedName>
        <fullName evidence="2">PD-(D/E)XK endonuclease-like domain-containing protein</fullName>
    </recommendedName>
</protein>
<keyword evidence="1" id="KW-0472">Membrane</keyword>
<organism evidence="3">
    <name type="scientific">Alcaligenes faecalis</name>
    <dbReference type="NCBI Taxonomy" id="511"/>
    <lineage>
        <taxon>Bacteria</taxon>
        <taxon>Pseudomonadati</taxon>
        <taxon>Pseudomonadota</taxon>
        <taxon>Betaproteobacteria</taxon>
        <taxon>Burkholderiales</taxon>
        <taxon>Alcaligenaceae</taxon>
        <taxon>Alcaligenes</taxon>
    </lineage>
</organism>
<name>A0A1Z3MKX5_ALCFA</name>
<dbReference type="AlphaFoldDB" id="A0A1Z3MKX5"/>
<evidence type="ECO:0000256" key="1">
    <source>
        <dbReference type="SAM" id="Phobius"/>
    </source>
</evidence>
<dbReference type="Pfam" id="PF12705">
    <property type="entry name" value="PDDEXK_1"/>
    <property type="match status" value="1"/>
</dbReference>
<dbReference type="Gene3D" id="3.90.320.10">
    <property type="match status" value="1"/>
</dbReference>